<keyword evidence="1" id="KW-1133">Transmembrane helix</keyword>
<feature type="transmembrane region" description="Helical" evidence="1">
    <location>
        <begin position="119"/>
        <end position="140"/>
    </location>
</feature>
<evidence type="ECO:0000256" key="1">
    <source>
        <dbReference type="SAM" id="Phobius"/>
    </source>
</evidence>
<feature type="transmembrane region" description="Helical" evidence="1">
    <location>
        <begin position="244"/>
        <end position="269"/>
    </location>
</feature>
<keyword evidence="1" id="KW-0472">Membrane</keyword>
<evidence type="ECO:0000313" key="2">
    <source>
        <dbReference type="EMBL" id="KAG8389566.1"/>
    </source>
</evidence>
<feature type="transmembrane region" description="Helical" evidence="1">
    <location>
        <begin position="77"/>
        <end position="99"/>
    </location>
</feature>
<feature type="transmembrane region" description="Helical" evidence="1">
    <location>
        <begin position="35"/>
        <end position="57"/>
    </location>
</feature>
<proteinExistence type="predicted"/>
<name>A0AAV6Y9P2_9LAMI</name>
<accession>A0AAV6Y9P2</accession>
<evidence type="ECO:0000313" key="3">
    <source>
        <dbReference type="Proteomes" id="UP000826271"/>
    </source>
</evidence>
<dbReference type="EMBL" id="WHWC01000002">
    <property type="protein sequence ID" value="KAG8389566.1"/>
    <property type="molecule type" value="Genomic_DNA"/>
</dbReference>
<dbReference type="PANTHER" id="PTHR37172">
    <property type="entry name" value="TRANSMEMBRANE PROTEIN"/>
    <property type="match status" value="1"/>
</dbReference>
<dbReference type="Proteomes" id="UP000826271">
    <property type="component" value="Unassembled WGS sequence"/>
</dbReference>
<organism evidence="2 3">
    <name type="scientific">Buddleja alternifolia</name>
    <dbReference type="NCBI Taxonomy" id="168488"/>
    <lineage>
        <taxon>Eukaryota</taxon>
        <taxon>Viridiplantae</taxon>
        <taxon>Streptophyta</taxon>
        <taxon>Embryophyta</taxon>
        <taxon>Tracheophyta</taxon>
        <taxon>Spermatophyta</taxon>
        <taxon>Magnoliopsida</taxon>
        <taxon>eudicotyledons</taxon>
        <taxon>Gunneridae</taxon>
        <taxon>Pentapetalae</taxon>
        <taxon>asterids</taxon>
        <taxon>lamiids</taxon>
        <taxon>Lamiales</taxon>
        <taxon>Scrophulariaceae</taxon>
        <taxon>Buddlejeae</taxon>
        <taxon>Buddleja</taxon>
    </lineage>
</organism>
<comment type="caution">
    <text evidence="2">The sequence shown here is derived from an EMBL/GenBank/DDBJ whole genome shotgun (WGS) entry which is preliminary data.</text>
</comment>
<reference evidence="2" key="1">
    <citation type="submission" date="2019-10" db="EMBL/GenBank/DDBJ databases">
        <authorList>
            <person name="Zhang R."/>
            <person name="Pan Y."/>
            <person name="Wang J."/>
            <person name="Ma R."/>
            <person name="Yu S."/>
        </authorList>
    </citation>
    <scope>NUCLEOTIDE SEQUENCE</scope>
    <source>
        <strain evidence="2">LA-IB0</strain>
        <tissue evidence="2">Leaf</tissue>
    </source>
</reference>
<keyword evidence="1" id="KW-0812">Transmembrane</keyword>
<gene>
    <name evidence="2" type="ORF">BUALT_Bualt02G0242500</name>
</gene>
<dbReference type="PANTHER" id="PTHR37172:SF3">
    <property type="entry name" value="TRANSMEMBRANE PROTEIN"/>
    <property type="match status" value="1"/>
</dbReference>
<dbReference type="AlphaFoldDB" id="A0AAV6Y9P2"/>
<keyword evidence="3" id="KW-1185">Reference proteome</keyword>
<protein>
    <recommendedName>
        <fullName evidence="4">Transmembrane protein</fullName>
    </recommendedName>
</protein>
<evidence type="ECO:0008006" key="4">
    <source>
        <dbReference type="Google" id="ProtNLM"/>
    </source>
</evidence>
<sequence>MAASTQENIYPHKLKGGSSGAAAVKEGCRIIATTFLSLLLPLSFLLLARLSTARYFFLSVGNDKTPQPNKITLLTFLFLYMKTTLILNLLVSLVSVAALTHCLTGNKAAIFITQRRRSYAAWILLFLIQIFLSLGIHGTVDMEINSYTMGSLVLPRRLFLVLGLHETMVFWRDFVVKPAVDEAVFGVSREGFRFSWVEKVVAAVAFGNLWWRRLRDEAEALVVLPWIMAELRMDVGVADVVGWWLYYLTAAIGVVRVVKGFVWAVTWIFKYWPDKKERF</sequence>